<dbReference type="PROSITE" id="PS00108">
    <property type="entry name" value="PROTEIN_KINASE_ST"/>
    <property type="match status" value="1"/>
</dbReference>
<name>A0ABQ9KL16_HEVBR</name>
<dbReference type="PROSITE" id="PS50011">
    <property type="entry name" value="PROTEIN_KINASE_DOM"/>
    <property type="match status" value="1"/>
</dbReference>
<feature type="compositionally biased region" description="Polar residues" evidence="7">
    <location>
        <begin position="633"/>
        <end position="642"/>
    </location>
</feature>
<dbReference type="InterPro" id="IPR011009">
    <property type="entry name" value="Kinase-like_dom_sf"/>
</dbReference>
<feature type="compositionally biased region" description="Polar residues" evidence="7">
    <location>
        <begin position="333"/>
        <end position="353"/>
    </location>
</feature>
<dbReference type="InterPro" id="IPR001245">
    <property type="entry name" value="Ser-Thr/Tyr_kinase_cat_dom"/>
</dbReference>
<comment type="caution">
    <text evidence="9">The sequence shown here is derived from an EMBL/GenBank/DDBJ whole genome shotgun (WGS) entry which is preliminary data.</text>
</comment>
<feature type="compositionally biased region" description="Polar residues" evidence="7">
    <location>
        <begin position="970"/>
        <end position="982"/>
    </location>
</feature>
<feature type="domain" description="Protein kinase" evidence="8">
    <location>
        <begin position="1148"/>
        <end position="1432"/>
    </location>
</feature>
<evidence type="ECO:0000256" key="5">
    <source>
        <dbReference type="ARBA" id="ARBA00022840"/>
    </source>
</evidence>
<dbReference type="CDD" id="cd06410">
    <property type="entry name" value="PB1_UP2"/>
    <property type="match status" value="1"/>
</dbReference>
<evidence type="ECO:0000256" key="4">
    <source>
        <dbReference type="ARBA" id="ARBA00022777"/>
    </source>
</evidence>
<evidence type="ECO:0000256" key="6">
    <source>
        <dbReference type="PROSITE-ProRule" id="PRU10141"/>
    </source>
</evidence>
<accession>A0ABQ9KL16</accession>
<dbReference type="Pfam" id="PF07714">
    <property type="entry name" value="PK_Tyr_Ser-Thr"/>
    <property type="match status" value="1"/>
</dbReference>
<feature type="region of interest" description="Disordered" evidence="7">
    <location>
        <begin position="944"/>
        <end position="1057"/>
    </location>
</feature>
<dbReference type="PANTHER" id="PTHR23257">
    <property type="entry name" value="SERINE-THREONINE PROTEIN KINASE"/>
    <property type="match status" value="1"/>
</dbReference>
<evidence type="ECO:0000313" key="10">
    <source>
        <dbReference type="Proteomes" id="UP001174677"/>
    </source>
</evidence>
<dbReference type="PRINTS" id="PR00109">
    <property type="entry name" value="TYRKINASE"/>
</dbReference>
<keyword evidence="1" id="KW-0723">Serine/threonine-protein kinase</keyword>
<gene>
    <name evidence="9" type="ORF">P3X46_031663</name>
</gene>
<dbReference type="InterPro" id="IPR050167">
    <property type="entry name" value="Ser_Thr_protein_kinase"/>
</dbReference>
<dbReference type="SMART" id="SM00220">
    <property type="entry name" value="S_TKc"/>
    <property type="match status" value="1"/>
</dbReference>
<keyword evidence="5 6" id="KW-0067">ATP-binding</keyword>
<feature type="compositionally biased region" description="Basic and acidic residues" evidence="7">
    <location>
        <begin position="1087"/>
        <end position="1107"/>
    </location>
</feature>
<evidence type="ECO:0000259" key="8">
    <source>
        <dbReference type="PROSITE" id="PS50011"/>
    </source>
</evidence>
<dbReference type="SUPFAM" id="SSF56112">
    <property type="entry name" value="Protein kinase-like (PK-like)"/>
    <property type="match status" value="1"/>
</dbReference>
<evidence type="ECO:0000256" key="2">
    <source>
        <dbReference type="ARBA" id="ARBA00022679"/>
    </source>
</evidence>
<dbReference type="CDD" id="cd13999">
    <property type="entry name" value="STKc_MAP3K-like"/>
    <property type="match status" value="1"/>
</dbReference>
<protein>
    <recommendedName>
        <fullName evidence="8">Protein kinase domain-containing protein</fullName>
    </recommendedName>
</protein>
<feature type="compositionally biased region" description="Polar residues" evidence="7">
    <location>
        <begin position="953"/>
        <end position="963"/>
    </location>
</feature>
<dbReference type="Gene3D" id="3.10.20.90">
    <property type="entry name" value="Phosphatidylinositol 3-kinase Catalytic Subunit, Chain A, domain 1"/>
    <property type="match status" value="1"/>
</dbReference>
<feature type="region of interest" description="Disordered" evidence="7">
    <location>
        <begin position="623"/>
        <end position="642"/>
    </location>
</feature>
<feature type="region of interest" description="Disordered" evidence="7">
    <location>
        <begin position="333"/>
        <end position="379"/>
    </location>
</feature>
<proteinExistence type="predicted"/>
<dbReference type="InterPro" id="IPR000719">
    <property type="entry name" value="Prot_kinase_dom"/>
</dbReference>
<feature type="binding site" evidence="6">
    <location>
        <position position="1185"/>
    </location>
    <ligand>
        <name>ATP</name>
        <dbReference type="ChEBI" id="CHEBI:30616"/>
    </ligand>
</feature>
<dbReference type="Proteomes" id="UP001174677">
    <property type="component" value="Chromosome 17"/>
</dbReference>
<evidence type="ECO:0000256" key="3">
    <source>
        <dbReference type="ARBA" id="ARBA00022741"/>
    </source>
</evidence>
<feature type="compositionally biased region" description="Basic and acidic residues" evidence="7">
    <location>
        <begin position="1001"/>
        <end position="1012"/>
    </location>
</feature>
<dbReference type="PANTHER" id="PTHR23257:SF797">
    <property type="entry name" value="KINASE SUPERFAMILY WITH OCTICOSAPEPTIDE_PHOX_BEM1P DOMAIN-CONTAINING PROTEIN"/>
    <property type="match status" value="1"/>
</dbReference>
<keyword evidence="10" id="KW-1185">Reference proteome</keyword>
<feature type="region of interest" description="Disordered" evidence="7">
    <location>
        <begin position="137"/>
        <end position="178"/>
    </location>
</feature>
<dbReference type="SUPFAM" id="SSF54277">
    <property type="entry name" value="CAD &amp; PB1 domains"/>
    <property type="match status" value="1"/>
</dbReference>
<reference evidence="9" key="1">
    <citation type="journal article" date="2023" name="Plant Biotechnol. J.">
        <title>Chromosome-level wild Hevea brasiliensis genome provides new tools for genomic-assisted breeding and valuable loci to elevate rubber yield.</title>
        <authorList>
            <person name="Cheng H."/>
            <person name="Song X."/>
            <person name="Hu Y."/>
            <person name="Wu T."/>
            <person name="Yang Q."/>
            <person name="An Z."/>
            <person name="Feng S."/>
            <person name="Deng Z."/>
            <person name="Wu W."/>
            <person name="Zeng X."/>
            <person name="Tu M."/>
            <person name="Wang X."/>
            <person name="Huang H."/>
        </authorList>
    </citation>
    <scope>NUCLEOTIDE SEQUENCE</scope>
    <source>
        <strain evidence="9">MT/VB/25A 57/8</strain>
    </source>
</reference>
<dbReference type="InterPro" id="IPR017441">
    <property type="entry name" value="Protein_kinase_ATP_BS"/>
</dbReference>
<sequence length="1432" mass="155019">MAFDQNHIPKDLRPINVARTIPEEPRIAVLSTATAPTIATATVASRNPEIFANPDGSIPVFYPITVSDSGFVSLGYGGPAPWAPRLPVPVGSVNSPNVGFGYSPNLGNRMVSNAVDHAGNDIVAGSGSSPLLDNRVNSNGSNELTNVGSGYNANLGNRGSGSGTGVDHGSEEGGDDSVSGKKVKFLCSFGGKIFPRPSDGMLRYVGGQTRIISVRRDVSFNELVQKMVDTYGQPVVIKYQLPDEDLDALVSVSCTDDLDNMMDEYEKLVERSSDGSAKLRVFLFSAMELDTSGMVQFGDLHDSGQRYVDAVNGIADGVGSGIAWKESIASATSTQNSDFSGTEAVDSSGTGQVDISGAPTASVFSPRGDLATSQESNPKFVPVEPNPPIHADASAVSLGIPVVKSGPPQTLSSQPEVEFERSIPVSVPQQQLGYDFQQAGMGIPPPAPHLQAYADHRQEITNHADYMYLPAQMRFPNAQLLGTAGSAYTQQQIRDSNSSVASHQYIPAVHMTMTPTSSQVAMRPTIVQPLVQTQQARVDRYSNENTYGTRIVQFPIDPSYNAYQPQPPSAVVGGGYGWHPVAQTEHVVFSDGSVSHQQVIFSEKIQRFEDCVMCQKALPHAHSDPLAQDQRESGMSSLSDSNAVHHSLHLGDTKKGQPLNWVMVGGALGDGIVEQGVGARSSALSHVDHQVGLQQSEAVLFSHTENERTTMRKVDSSDKSKISVPHGMMAVPGFTGIVLQSRQEDSVQQHQVSGQYQVNEEPLLNKPINGDVSQFPGVQASERLGHECPVEYPGNLPRVVSRGDIVESSVSYDQLRSINGMIETLHMSPEISASNEQSKSPVDKLRKEEILDYKAQQLGGRDSFLDDSYKKPQLVLDSNHIKPTEILPASVVTQPPILGNQVSYPQCMIGINLLDSAEVSYGNPTFSGIQPAYAIDRIPQPKISPIDMGVGSPNANVPSSLSSGRVGDVQDSSNSLFSNQDPWNLRHDAHLPPPRPNKILTKKETSDTKDPFSENLASNPGEIKTDGLMGDGVSQPQSNAKRDLNSEQAQSTKGSAEELMKQELQAVAEGVVASVFQLGSPSPDSMANERSESAHEASQDKKVSSEDIDMQHKAKFEDMKNKLPEKLNFGFPVSEGNYRLQIIKNVDLEELRELGSGTFGTVYHGKWRGTDVAIKRINDRCFAGKPSEQERMIDDFWNEAIKLADLHHPNVVAFYGVVLDGPGGSVATVTEYMVNGSLRNALQKNERSLDKRKRLLIAMDVAFGMEYLHGKNIVHFDLKSDNLLVNLRDPHRPICKVGDLGLSKVKCQTLISGGVRGTLPWMAPELLNGSSSLVSEKVDVFSFGIVLWELLTGEEPYADLHYGAIIGGIVSNTLRPLVPESSDPEWKSLMERCWSAEPSERPNFTEIANALRAMAAKIPPKGYNPTQQHPST</sequence>
<dbReference type="EMBL" id="JARPOI010000017">
    <property type="protein sequence ID" value="KAJ9141086.1"/>
    <property type="molecule type" value="Genomic_DNA"/>
</dbReference>
<evidence type="ECO:0000313" key="9">
    <source>
        <dbReference type="EMBL" id="KAJ9141086.1"/>
    </source>
</evidence>
<dbReference type="InterPro" id="IPR008271">
    <property type="entry name" value="Ser/Thr_kinase_AS"/>
</dbReference>
<feature type="compositionally biased region" description="Polar residues" evidence="7">
    <location>
        <begin position="137"/>
        <end position="157"/>
    </location>
</feature>
<evidence type="ECO:0000256" key="7">
    <source>
        <dbReference type="SAM" id="MobiDB-lite"/>
    </source>
</evidence>
<dbReference type="PROSITE" id="PS00107">
    <property type="entry name" value="PROTEIN_KINASE_ATP"/>
    <property type="match status" value="1"/>
</dbReference>
<keyword evidence="3 6" id="KW-0547">Nucleotide-binding</keyword>
<dbReference type="Gene3D" id="1.10.510.10">
    <property type="entry name" value="Transferase(Phosphotransferase) domain 1"/>
    <property type="match status" value="1"/>
</dbReference>
<dbReference type="Gene3D" id="3.30.200.20">
    <property type="entry name" value="Phosphorylase Kinase, domain 1"/>
    <property type="match status" value="1"/>
</dbReference>
<evidence type="ECO:0000256" key="1">
    <source>
        <dbReference type="ARBA" id="ARBA00022527"/>
    </source>
</evidence>
<feature type="region of interest" description="Disordered" evidence="7">
    <location>
        <begin position="1078"/>
        <end position="1107"/>
    </location>
</feature>
<dbReference type="InterPro" id="IPR000270">
    <property type="entry name" value="PB1_dom"/>
</dbReference>
<keyword evidence="4" id="KW-0418">Kinase</keyword>
<keyword evidence="2" id="KW-0808">Transferase</keyword>
<organism evidence="9 10">
    <name type="scientific">Hevea brasiliensis</name>
    <name type="common">Para rubber tree</name>
    <name type="synonym">Siphonia brasiliensis</name>
    <dbReference type="NCBI Taxonomy" id="3981"/>
    <lineage>
        <taxon>Eukaryota</taxon>
        <taxon>Viridiplantae</taxon>
        <taxon>Streptophyta</taxon>
        <taxon>Embryophyta</taxon>
        <taxon>Tracheophyta</taxon>
        <taxon>Spermatophyta</taxon>
        <taxon>Magnoliopsida</taxon>
        <taxon>eudicotyledons</taxon>
        <taxon>Gunneridae</taxon>
        <taxon>Pentapetalae</taxon>
        <taxon>rosids</taxon>
        <taxon>fabids</taxon>
        <taxon>Malpighiales</taxon>
        <taxon>Euphorbiaceae</taxon>
        <taxon>Crotonoideae</taxon>
        <taxon>Micrandreae</taxon>
        <taxon>Hevea</taxon>
    </lineage>
</organism>
<dbReference type="Pfam" id="PF00564">
    <property type="entry name" value="PB1"/>
    <property type="match status" value="1"/>
</dbReference>
<dbReference type="SMART" id="SM00666">
    <property type="entry name" value="PB1"/>
    <property type="match status" value="1"/>
</dbReference>